<dbReference type="InterPro" id="IPR036249">
    <property type="entry name" value="Thioredoxin-like_sf"/>
</dbReference>
<dbReference type="AlphaFoldDB" id="A0AA39DBG9"/>
<dbReference type="CDD" id="cd03058">
    <property type="entry name" value="GST_N_Tau"/>
    <property type="match status" value="1"/>
</dbReference>
<dbReference type="CDD" id="cd03185">
    <property type="entry name" value="GST_C_Tau"/>
    <property type="match status" value="1"/>
</dbReference>
<dbReference type="InterPro" id="IPR040079">
    <property type="entry name" value="Glutathione_S-Trfase"/>
</dbReference>
<comment type="catalytic activity">
    <reaction evidence="1">
        <text>RX + glutathione = an S-substituted glutathione + a halide anion + H(+)</text>
        <dbReference type="Rhea" id="RHEA:16437"/>
        <dbReference type="ChEBI" id="CHEBI:15378"/>
        <dbReference type="ChEBI" id="CHEBI:16042"/>
        <dbReference type="ChEBI" id="CHEBI:17792"/>
        <dbReference type="ChEBI" id="CHEBI:57925"/>
        <dbReference type="ChEBI" id="CHEBI:90779"/>
        <dbReference type="EC" id="2.5.1.18"/>
    </reaction>
</comment>
<dbReference type="Pfam" id="PF02798">
    <property type="entry name" value="GST_N"/>
    <property type="match status" value="1"/>
</dbReference>
<gene>
    <name evidence="3" type="ORF">PVL29_022408</name>
</gene>
<dbReference type="Proteomes" id="UP001168098">
    <property type="component" value="Unassembled WGS sequence"/>
</dbReference>
<name>A0AA39DBG9_VITRO</name>
<organism evidence="3 4">
    <name type="scientific">Vitis rotundifolia</name>
    <name type="common">Muscadine grape</name>
    <dbReference type="NCBI Taxonomy" id="103349"/>
    <lineage>
        <taxon>Eukaryota</taxon>
        <taxon>Viridiplantae</taxon>
        <taxon>Streptophyta</taxon>
        <taxon>Embryophyta</taxon>
        <taxon>Tracheophyta</taxon>
        <taxon>Spermatophyta</taxon>
        <taxon>Magnoliopsida</taxon>
        <taxon>eudicotyledons</taxon>
        <taxon>Gunneridae</taxon>
        <taxon>Pentapetalae</taxon>
        <taxon>rosids</taxon>
        <taxon>Vitales</taxon>
        <taxon>Vitaceae</taxon>
        <taxon>Viteae</taxon>
        <taxon>Vitis</taxon>
    </lineage>
</organism>
<evidence type="ECO:0000313" key="4">
    <source>
        <dbReference type="Proteomes" id="UP001168098"/>
    </source>
</evidence>
<dbReference type="InterPro" id="IPR045074">
    <property type="entry name" value="GST_C_Tau"/>
</dbReference>
<keyword evidence="4" id="KW-1185">Reference proteome</keyword>
<comment type="subcellular location">
    <subcellularLocation>
        <location evidence="1">Cytoplasm</location>
        <location evidence="1">Cytosol</location>
    </subcellularLocation>
</comment>
<evidence type="ECO:0000256" key="1">
    <source>
        <dbReference type="RuleBase" id="RU369102"/>
    </source>
</evidence>
<evidence type="ECO:0000259" key="2">
    <source>
        <dbReference type="PROSITE" id="PS50404"/>
    </source>
</evidence>
<comment type="function">
    <text evidence="1">Is involved in the conjugation of reduced glutathione to a wide number of exogenous and endogenous hydrophobic electrophiles.</text>
</comment>
<dbReference type="InterPro" id="IPR045073">
    <property type="entry name" value="Omega/Tau-like"/>
</dbReference>
<evidence type="ECO:0000313" key="3">
    <source>
        <dbReference type="EMBL" id="KAJ9677410.1"/>
    </source>
</evidence>
<feature type="domain" description="GST N-terminal" evidence="2">
    <location>
        <begin position="1"/>
        <end position="62"/>
    </location>
</feature>
<dbReference type="SUPFAM" id="SSF52833">
    <property type="entry name" value="Thioredoxin-like"/>
    <property type="match status" value="1"/>
</dbReference>
<dbReference type="InterPro" id="IPR004045">
    <property type="entry name" value="Glutathione_S-Trfase_N"/>
</dbReference>
<keyword evidence="1" id="KW-0963">Cytoplasm</keyword>
<dbReference type="InterPro" id="IPR036282">
    <property type="entry name" value="Glutathione-S-Trfase_C_sf"/>
</dbReference>
<comment type="similarity">
    <text evidence="1">Belongs to the GST superfamily.</text>
</comment>
<dbReference type="GO" id="GO:0006749">
    <property type="term" value="P:glutathione metabolic process"/>
    <property type="evidence" value="ECO:0007669"/>
    <property type="project" value="InterPro"/>
</dbReference>
<protein>
    <recommendedName>
        <fullName evidence="1">Glutathione S-transferase</fullName>
        <ecNumber evidence="1">2.5.1.18</ecNumber>
    </recommendedName>
</protein>
<dbReference type="PANTHER" id="PTHR11260:SF711">
    <property type="entry name" value="GLUTATHIONE S-TRANSFERASE U9"/>
    <property type="match status" value="1"/>
</dbReference>
<proteinExistence type="inferred from homology"/>
<comment type="caution">
    <text evidence="3">The sequence shown here is derived from an EMBL/GenBank/DDBJ whole genome shotgun (WGS) entry which is preliminary data.</text>
</comment>
<accession>A0AA39DBG9</accession>
<reference evidence="3 4" key="1">
    <citation type="journal article" date="2023" name="BMC Biotechnol.">
        <title>Vitis rotundifolia cv Carlos genome sequencing.</title>
        <authorList>
            <person name="Huff M."/>
            <person name="Hulse-Kemp A."/>
            <person name="Scheffler B."/>
            <person name="Youngblood R."/>
            <person name="Simpson S."/>
            <person name="Babiker E."/>
            <person name="Staton M."/>
        </authorList>
    </citation>
    <scope>NUCLEOTIDE SEQUENCE [LARGE SCALE GENOMIC DNA]</scope>
    <source>
        <tissue evidence="3">Leaf</tissue>
    </source>
</reference>
<dbReference type="Gene3D" id="3.40.30.10">
    <property type="entry name" value="Glutaredoxin"/>
    <property type="match status" value="1"/>
</dbReference>
<dbReference type="PANTHER" id="PTHR11260">
    <property type="entry name" value="GLUTATHIONE S-TRANSFERASE, GST, SUPERFAMILY, GST DOMAIN CONTAINING"/>
    <property type="match status" value="1"/>
</dbReference>
<dbReference type="SFLD" id="SFLDS00019">
    <property type="entry name" value="Glutathione_Transferase_(cytos"/>
    <property type="match status" value="1"/>
</dbReference>
<dbReference type="EMBL" id="JARBHA010000017">
    <property type="protein sequence ID" value="KAJ9677410.1"/>
    <property type="molecule type" value="Genomic_DNA"/>
</dbReference>
<keyword evidence="1" id="KW-0808">Transferase</keyword>
<dbReference type="PROSITE" id="PS50404">
    <property type="entry name" value="GST_NTER"/>
    <property type="match status" value="1"/>
</dbReference>
<dbReference type="EC" id="2.5.1.18" evidence="1"/>
<dbReference type="GO" id="GO:0004364">
    <property type="term" value="F:glutathione transferase activity"/>
    <property type="evidence" value="ECO:0007669"/>
    <property type="project" value="UniProtKB-UniRule"/>
</dbReference>
<dbReference type="GO" id="GO:0005829">
    <property type="term" value="C:cytosol"/>
    <property type="evidence" value="ECO:0007669"/>
    <property type="project" value="UniProtKB-SubCell"/>
</dbReference>
<sequence>MALKLKGIPYEYVEEDLRNKSQLLLQYNPVHKKVPVLIHNGKPIAESLITLEYIDETWKNGPPLLPQDSYKRAKVRFWPSFVQQEKAIKVVFEKLKLFEEGMKDFFEGDTHHIDGENMGFLDIVLCSLFGVHKAQEEALGVKFIDPQIYPPVYSWVTALTELAVVKEFRPSHEKLVEILQFVRQCPPIFCSLSSS</sequence>
<dbReference type="SUPFAM" id="SSF47616">
    <property type="entry name" value="GST C-terminal domain-like"/>
    <property type="match status" value="1"/>
</dbReference>
<dbReference type="Gene3D" id="1.20.1050.10">
    <property type="match status" value="1"/>
</dbReference>